<reference evidence="1 2" key="1">
    <citation type="journal article" date="2023" name="Science">
        <title>Complex scaffold remodeling in plant triterpene biosynthesis.</title>
        <authorList>
            <person name="De La Pena R."/>
            <person name="Hodgson H."/>
            <person name="Liu J.C."/>
            <person name="Stephenson M.J."/>
            <person name="Martin A.C."/>
            <person name="Owen C."/>
            <person name="Harkess A."/>
            <person name="Leebens-Mack J."/>
            <person name="Jimenez L.E."/>
            <person name="Osbourn A."/>
            <person name="Sattely E.S."/>
        </authorList>
    </citation>
    <scope>NUCLEOTIDE SEQUENCE [LARGE SCALE GENOMIC DNA]</scope>
    <source>
        <strain evidence="2">cv. JPN11</strain>
        <tissue evidence="1">Leaf</tissue>
    </source>
</reference>
<keyword evidence="1" id="KW-0418">Kinase</keyword>
<accession>A0ACC1XCF6</accession>
<dbReference type="Proteomes" id="UP001164539">
    <property type="component" value="Chromosome 10"/>
</dbReference>
<dbReference type="EMBL" id="CM051403">
    <property type="protein sequence ID" value="KAJ4708971.1"/>
    <property type="molecule type" value="Genomic_DNA"/>
</dbReference>
<organism evidence="1 2">
    <name type="scientific">Melia azedarach</name>
    <name type="common">Chinaberry tree</name>
    <dbReference type="NCBI Taxonomy" id="155640"/>
    <lineage>
        <taxon>Eukaryota</taxon>
        <taxon>Viridiplantae</taxon>
        <taxon>Streptophyta</taxon>
        <taxon>Embryophyta</taxon>
        <taxon>Tracheophyta</taxon>
        <taxon>Spermatophyta</taxon>
        <taxon>Magnoliopsida</taxon>
        <taxon>eudicotyledons</taxon>
        <taxon>Gunneridae</taxon>
        <taxon>Pentapetalae</taxon>
        <taxon>rosids</taxon>
        <taxon>malvids</taxon>
        <taxon>Sapindales</taxon>
        <taxon>Meliaceae</taxon>
        <taxon>Melia</taxon>
    </lineage>
</organism>
<protein>
    <submittedName>
        <fullName evidence="1">Serine/threonine-protein kinase</fullName>
    </submittedName>
</protein>
<gene>
    <name evidence="1" type="ORF">OWV82_018834</name>
</gene>
<evidence type="ECO:0000313" key="1">
    <source>
        <dbReference type="EMBL" id="KAJ4708971.1"/>
    </source>
</evidence>
<comment type="caution">
    <text evidence="1">The sequence shown here is derived from an EMBL/GenBank/DDBJ whole genome shotgun (WGS) entry which is preliminary data.</text>
</comment>
<sequence length="493" mass="56509">MIVGGSPQKKSSLFGTRQSPVLSSPTQQGKPTCSSGRSRRCCRGFNDCMSMGSIVSTSQQHQHQHQHQDHHHQSTSKLEQQVEELKGEVQKQKELRIIYRKRMERSQDYLRYCLQIAQENGLLELMTSTKEHQHQHQCLLSSANNFSVEASPLLQTPLYRHSDQTPLHQHYVHQTPLHQYPCQTTMNLQSDLAVTFNQAKLNGWLIDPSEIELQEKIGQGSTADIHRAIWRGFDVAVKCIYPDFFESNENGVSFFAQEVDTLSRQRHRFVLQLMGACLDPPNHGWVVTEFLSMTLKEWLHGPGRNRRKERTVPLPPLEERLAKALEITQAMQYLHEQKPKVIHRDLKPSNIFLDDNKHVRVADFGHARFLTDEERALTGETGTYVYMAPEVIRCEPYNEKCDVYSFGIILNELITGNHPYIETDYGPTKIAMEVGEGKLRPALPVDDGEVIIVRELIELICLSWDEDASVRPSFSSITDCLRNLTQKELQETT</sequence>
<evidence type="ECO:0000313" key="2">
    <source>
        <dbReference type="Proteomes" id="UP001164539"/>
    </source>
</evidence>
<keyword evidence="2" id="KW-1185">Reference proteome</keyword>
<proteinExistence type="predicted"/>
<name>A0ACC1XCF6_MELAZ</name>
<keyword evidence="1" id="KW-0808">Transferase</keyword>